<evidence type="ECO:0000256" key="7">
    <source>
        <dbReference type="ARBA" id="ARBA00023052"/>
    </source>
</evidence>
<accession>A0A0C1V649</accession>
<dbReference type="PATRIC" id="fig|1401651.3.peg.337"/>
<evidence type="ECO:0000313" key="10">
    <source>
        <dbReference type="EMBL" id="KIE63904.1"/>
    </source>
</evidence>
<dbReference type="Gene3D" id="3.40.50.920">
    <property type="match status" value="1"/>
</dbReference>
<dbReference type="SUPFAM" id="SSF52922">
    <property type="entry name" value="TK C-terminal domain-like"/>
    <property type="match status" value="1"/>
</dbReference>
<protein>
    <submittedName>
        <fullName evidence="10">1-deoxy-D-xylulose 5-phosphate synthase</fullName>
    </submittedName>
</protein>
<evidence type="ECO:0000256" key="2">
    <source>
        <dbReference type="ARBA" id="ARBA00011738"/>
    </source>
</evidence>
<dbReference type="GO" id="GO:0019288">
    <property type="term" value="P:isopentenyl diphosphate biosynthetic process, methylerythritol 4-phosphate pathway"/>
    <property type="evidence" value="ECO:0007669"/>
    <property type="project" value="TreeGrafter"/>
</dbReference>
<comment type="subunit">
    <text evidence="2">Homodimer.</text>
</comment>
<dbReference type="PANTHER" id="PTHR43322">
    <property type="entry name" value="1-D-DEOXYXYLULOSE 5-PHOSPHATE SYNTHASE-RELATED"/>
    <property type="match status" value="1"/>
</dbReference>
<comment type="cofactor">
    <cofactor evidence="1">
        <name>Mg(2+)</name>
        <dbReference type="ChEBI" id="CHEBI:18420"/>
    </cofactor>
</comment>
<evidence type="ECO:0000256" key="4">
    <source>
        <dbReference type="ARBA" id="ARBA00022723"/>
    </source>
</evidence>
<evidence type="ECO:0000256" key="3">
    <source>
        <dbReference type="ARBA" id="ARBA00022679"/>
    </source>
</evidence>
<dbReference type="HOGENOM" id="CLU_009227_1_3_6"/>
<sequence length="181" mass="20525">MSPSDEIELVNMLHTGHHYRDGPVVVRYPKSYQKIGIKLQQFSKIKIGQAVVKRLGKRIAILNFGTLIEEAKVVSNRLDTTLVDMRFIKPLDERTILKIVRNHQVLVTLEENCILGGAGSGVNEYILKNKLFVPILNIGLPDQFIQQGNRTEMYEEIGLNSDGIEKAIQNYCDGIDLFQMK</sequence>
<keyword evidence="6" id="KW-0784">Thiamine biosynthesis</keyword>
<dbReference type="AlphaFoldDB" id="A0A0C1V649"/>
<dbReference type="InterPro" id="IPR033248">
    <property type="entry name" value="Transketolase_C"/>
</dbReference>
<name>A0A0C1V649_9ENTR</name>
<feature type="domain" description="Transketolase C-terminal" evidence="9">
    <location>
        <begin position="48"/>
        <end position="164"/>
    </location>
</feature>
<dbReference type="FunFam" id="3.40.50.920:FF:000002">
    <property type="entry name" value="1-deoxy-D-xylulose-5-phosphate synthase"/>
    <property type="match status" value="1"/>
</dbReference>
<comment type="caution">
    <text evidence="10">The sequence shown here is derived from an EMBL/GenBank/DDBJ whole genome shotgun (WGS) entry which is preliminary data.</text>
</comment>
<keyword evidence="7" id="KW-0786">Thiamine pyrophosphate</keyword>
<dbReference type="EMBL" id="AWXV01000004">
    <property type="protein sequence ID" value="KIE63904.1"/>
    <property type="molecule type" value="Genomic_DNA"/>
</dbReference>
<evidence type="ECO:0000256" key="6">
    <source>
        <dbReference type="ARBA" id="ARBA00022977"/>
    </source>
</evidence>
<dbReference type="GO" id="GO:0005829">
    <property type="term" value="C:cytosol"/>
    <property type="evidence" value="ECO:0007669"/>
    <property type="project" value="TreeGrafter"/>
</dbReference>
<dbReference type="PANTHER" id="PTHR43322:SF5">
    <property type="entry name" value="1-DEOXY-D-XYLULOSE-5-PHOSPHATE SYNTHASE, CHLOROPLASTIC"/>
    <property type="match status" value="1"/>
</dbReference>
<reference evidence="10 11" key="1">
    <citation type="journal article" date="2014" name="G3 (Bethesda)">
        <title>Genome sequence of Candidatus Riesia pediculischaeffi, endosymbiont of chimpanzee lice, and genomic comparison of recently acquired endosymbionts from human and chimpanzee lice.</title>
        <authorList>
            <person name="Boyd B.M."/>
            <person name="Allen J.M."/>
            <person name="de Crecy-Lagard V."/>
            <person name="Reed D.L."/>
        </authorList>
    </citation>
    <scope>NUCLEOTIDE SEQUENCE [LARGE SCALE GENOMIC DNA]</scope>
    <source>
        <strain evidence="10 11">PTSU</strain>
    </source>
</reference>
<evidence type="ECO:0000256" key="5">
    <source>
        <dbReference type="ARBA" id="ARBA00022842"/>
    </source>
</evidence>
<organism evidence="10 11">
    <name type="scientific">Candidatus Riesia pediculischaeffi PTSU</name>
    <dbReference type="NCBI Taxonomy" id="1401651"/>
    <lineage>
        <taxon>Bacteria</taxon>
        <taxon>Pseudomonadati</taxon>
        <taxon>Pseudomonadota</taxon>
        <taxon>Gammaproteobacteria</taxon>
        <taxon>Enterobacterales</taxon>
        <taxon>Enterobacteriaceae</taxon>
        <taxon>Candidatus Riesia</taxon>
    </lineage>
</organism>
<evidence type="ECO:0000313" key="11">
    <source>
        <dbReference type="Proteomes" id="UP000054529"/>
    </source>
</evidence>
<keyword evidence="8" id="KW-0414">Isoprene biosynthesis</keyword>
<dbReference type="GO" id="GO:0009228">
    <property type="term" value="P:thiamine biosynthetic process"/>
    <property type="evidence" value="ECO:0007669"/>
    <property type="project" value="UniProtKB-KW"/>
</dbReference>
<gene>
    <name evidence="10" type="ORF">P689_12273</name>
</gene>
<evidence type="ECO:0000256" key="8">
    <source>
        <dbReference type="ARBA" id="ARBA00023229"/>
    </source>
</evidence>
<dbReference type="InterPro" id="IPR005477">
    <property type="entry name" value="Dxylulose-5-P_synthase"/>
</dbReference>
<keyword evidence="3" id="KW-0808">Transferase</keyword>
<evidence type="ECO:0000259" key="9">
    <source>
        <dbReference type="Pfam" id="PF02780"/>
    </source>
</evidence>
<dbReference type="GO" id="GO:0046872">
    <property type="term" value="F:metal ion binding"/>
    <property type="evidence" value="ECO:0007669"/>
    <property type="project" value="UniProtKB-KW"/>
</dbReference>
<evidence type="ECO:0000256" key="1">
    <source>
        <dbReference type="ARBA" id="ARBA00001946"/>
    </source>
</evidence>
<keyword evidence="5" id="KW-0460">Magnesium</keyword>
<dbReference type="GO" id="GO:0008661">
    <property type="term" value="F:1-deoxy-D-xylulose-5-phosphate synthase activity"/>
    <property type="evidence" value="ECO:0007669"/>
    <property type="project" value="InterPro"/>
</dbReference>
<dbReference type="Pfam" id="PF02780">
    <property type="entry name" value="Transketolase_C"/>
    <property type="match status" value="1"/>
</dbReference>
<proteinExistence type="predicted"/>
<keyword evidence="4" id="KW-0479">Metal-binding</keyword>
<dbReference type="InterPro" id="IPR009014">
    <property type="entry name" value="Transketo_C/PFOR_II"/>
</dbReference>
<dbReference type="GO" id="GO:0016114">
    <property type="term" value="P:terpenoid biosynthetic process"/>
    <property type="evidence" value="ECO:0007669"/>
    <property type="project" value="InterPro"/>
</dbReference>
<dbReference type="Proteomes" id="UP000054529">
    <property type="component" value="Unassembled WGS sequence"/>
</dbReference>